<dbReference type="GO" id="GO:0003723">
    <property type="term" value="F:RNA binding"/>
    <property type="evidence" value="ECO:0007669"/>
    <property type="project" value="TreeGrafter"/>
</dbReference>
<dbReference type="GO" id="GO:0000932">
    <property type="term" value="C:P-body"/>
    <property type="evidence" value="ECO:0007669"/>
    <property type="project" value="UniProtKB-SubCell"/>
</dbReference>
<organism evidence="4 5">
    <name type="scientific">Fasciola hepatica</name>
    <name type="common">Liver fluke</name>
    <dbReference type="NCBI Taxonomy" id="6192"/>
    <lineage>
        <taxon>Eukaryota</taxon>
        <taxon>Metazoa</taxon>
        <taxon>Spiralia</taxon>
        <taxon>Lophotrochozoa</taxon>
        <taxon>Platyhelminthes</taxon>
        <taxon>Trematoda</taxon>
        <taxon>Digenea</taxon>
        <taxon>Plagiorchiida</taxon>
        <taxon>Echinostomata</taxon>
        <taxon>Echinostomatoidea</taxon>
        <taxon>Fasciolidae</taxon>
        <taxon>Fasciola</taxon>
    </lineage>
</organism>
<dbReference type="Proteomes" id="UP000230066">
    <property type="component" value="Unassembled WGS sequence"/>
</dbReference>
<feature type="region of interest" description="Disordered" evidence="3">
    <location>
        <begin position="598"/>
        <end position="639"/>
    </location>
</feature>
<gene>
    <name evidence="4" type="ORF">D915_009971</name>
</gene>
<evidence type="ECO:0000256" key="1">
    <source>
        <dbReference type="ARBA" id="ARBA00004201"/>
    </source>
</evidence>
<keyword evidence="2" id="KW-0963">Cytoplasm</keyword>
<dbReference type="GO" id="GO:0033962">
    <property type="term" value="P:P-body assembly"/>
    <property type="evidence" value="ECO:0007669"/>
    <property type="project" value="TreeGrafter"/>
</dbReference>
<comment type="subcellular location">
    <subcellularLocation>
        <location evidence="1">Cytoplasm</location>
        <location evidence="1">P-body</location>
    </subcellularLocation>
</comment>
<protein>
    <submittedName>
        <fullName evidence="4">Uncharacterized protein</fullName>
    </submittedName>
</protein>
<sequence length="726" mass="79837">MDSYEVRRLHSLINKQEIDELNDETFGAAEDGDWELEHERFALAQNNSEHAAPDADQLPKFWEASEDVSLLWQPDALDSYKSFFDDEGRERGVNVEETLQKLVSEDEAFEDPAILDISKKVPHHKLSGSALDKLLGAPAFPAAPVSLFSSSGDIWSSETIANRPSIRSQQKAPVQNASINLMDLIHQIAQTKGSSKVVESAVKSQTAEVLASHIPLPGVSEPHHVTLSPSLTMRTPFPPNKTRLDFDALANAASHLSQSDLKSVTGSGHQAATHTSAVNVPWLQRTELSSPHLTSSLLQKQANLCLATIVHFLLVFQRLDPTQLLSMIGTANPNSTASSTVGNYGQNNIPVYLRASALHLLLMQTQKARISGRPLTSLPDPRYFQLMPPPVVPAVAQVPAPLLGPQPFMGSGQVNRAATVFQGSPSPNVPFPFPMQQSSNQRVLPPDSLPLRPLPDILSVPRANHQRFSAARDGSVLGNFPNNQESVDEEFDPNKGSWMSDFESVGVLLMHLRPLMVSNPYVQDYYFAVCWLRRMTLARAKQIANGQITLSYPPPVMHMPSPVTLDHLSDPTHYQHTAQHIRFVMPMAVLPRLNKRLELSDSGSPTTGDPSTGDKAEELKTTAGPVKLSTGENTALGRPTRSNVYRPRVVIELSLASALSSDAAEITPHPTEPVSWLFVLIDIWSVWVFGKSILLKHLCGTQIKRKLSCFLSLFTSEIQGRFTYIL</sequence>
<comment type="caution">
    <text evidence="4">The sequence shown here is derived from an EMBL/GenBank/DDBJ whole genome shotgun (WGS) entry which is preliminary data.</text>
</comment>
<dbReference type="PANTHER" id="PTHR21551:SF0">
    <property type="entry name" value="PROTEIN ASSOCIATED WITH TOPO II RELATED-1, ISOFORM A"/>
    <property type="match status" value="1"/>
</dbReference>
<evidence type="ECO:0000256" key="2">
    <source>
        <dbReference type="ARBA" id="ARBA00022490"/>
    </source>
</evidence>
<proteinExistence type="predicted"/>
<dbReference type="AlphaFoldDB" id="A0A4E0QYD1"/>
<dbReference type="EMBL" id="JXXN02006618">
    <property type="protein sequence ID" value="THD19364.1"/>
    <property type="molecule type" value="Genomic_DNA"/>
</dbReference>
<accession>A0A4E0QYD1</accession>
<name>A0A4E0QYD1_FASHE</name>
<evidence type="ECO:0000313" key="5">
    <source>
        <dbReference type="Proteomes" id="UP000230066"/>
    </source>
</evidence>
<evidence type="ECO:0000256" key="3">
    <source>
        <dbReference type="SAM" id="MobiDB-lite"/>
    </source>
</evidence>
<feature type="compositionally biased region" description="Polar residues" evidence="3">
    <location>
        <begin position="601"/>
        <end position="610"/>
    </location>
</feature>
<dbReference type="GO" id="GO:0000290">
    <property type="term" value="P:deadenylation-dependent decapping of nuclear-transcribed mRNA"/>
    <property type="evidence" value="ECO:0007669"/>
    <property type="project" value="InterPro"/>
</dbReference>
<evidence type="ECO:0000313" key="4">
    <source>
        <dbReference type="EMBL" id="THD19364.1"/>
    </source>
</evidence>
<dbReference type="PANTHER" id="PTHR21551">
    <property type="entry name" value="TOPOISOMERASE II-ASSOCIATED PROTEIN PAT1"/>
    <property type="match status" value="1"/>
</dbReference>
<reference evidence="4" key="1">
    <citation type="submission" date="2019-03" db="EMBL/GenBank/DDBJ databases">
        <title>Improved annotation for the trematode Fasciola hepatica.</title>
        <authorList>
            <person name="Choi Y.-J."/>
            <person name="Martin J."/>
            <person name="Mitreva M."/>
        </authorList>
    </citation>
    <scope>NUCLEOTIDE SEQUENCE [LARGE SCALE GENOMIC DNA]</scope>
</reference>
<keyword evidence="5" id="KW-1185">Reference proteome</keyword>
<dbReference type="InterPro" id="IPR039900">
    <property type="entry name" value="Pat1-like"/>
</dbReference>